<evidence type="ECO:0000256" key="4">
    <source>
        <dbReference type="ARBA" id="ARBA00022692"/>
    </source>
</evidence>
<feature type="compositionally biased region" description="Basic residues" evidence="7">
    <location>
        <begin position="143"/>
        <end position="152"/>
    </location>
</feature>
<keyword evidence="3" id="KW-1003">Cell membrane</keyword>
<evidence type="ECO:0000313" key="10">
    <source>
        <dbReference type="Proteomes" id="UP000276526"/>
    </source>
</evidence>
<evidence type="ECO:0000256" key="7">
    <source>
        <dbReference type="SAM" id="MobiDB-lite"/>
    </source>
</evidence>
<gene>
    <name evidence="9" type="ORF">CXF48_10680</name>
</gene>
<keyword evidence="6 8" id="KW-0472">Membrane</keyword>
<evidence type="ECO:0000256" key="1">
    <source>
        <dbReference type="ARBA" id="ARBA00004651"/>
    </source>
</evidence>
<evidence type="ECO:0000256" key="5">
    <source>
        <dbReference type="ARBA" id="ARBA00022989"/>
    </source>
</evidence>
<feature type="compositionally biased region" description="Basic and acidic residues" evidence="7">
    <location>
        <begin position="174"/>
        <end position="193"/>
    </location>
</feature>
<sequence>MTVLRDIVLLISRILLGVILAAHGIQKWTDFGVGAVADQFAGLGVPAPDISAPVVATAEILGGVAVILGVLTRLVGVLVVLLLAGAVWFAHRHAGIFVTDGGWELPVAIAAGFLLLAATGAGRVSVDALVTRRRDRPRPGSRRDHHHARHHPGGPDRGDDGVDPHPHHHLPGRHPGDHPGRPDRGDGAVDPHGRGAAPLTPAPGRHPPDRQMNAQ</sequence>
<dbReference type="PANTHER" id="PTHR33452">
    <property type="entry name" value="OXIDOREDUCTASE CATD-RELATED"/>
    <property type="match status" value="1"/>
</dbReference>
<feature type="compositionally biased region" description="Basic and acidic residues" evidence="7">
    <location>
        <begin position="153"/>
        <end position="165"/>
    </location>
</feature>
<dbReference type="PANTHER" id="PTHR33452:SF1">
    <property type="entry name" value="INNER MEMBRANE PROTEIN YPHA-RELATED"/>
    <property type="match status" value="1"/>
</dbReference>
<comment type="similarity">
    <text evidence="2">Belongs to the DoxX family.</text>
</comment>
<comment type="subcellular location">
    <subcellularLocation>
        <location evidence="1">Cell membrane</location>
        <topology evidence="1">Multi-pass membrane protein</topology>
    </subcellularLocation>
</comment>
<dbReference type="Pfam" id="PF07681">
    <property type="entry name" value="DoxX"/>
    <property type="match status" value="1"/>
</dbReference>
<dbReference type="EMBL" id="PQNK01000023">
    <property type="protein sequence ID" value="RRO85512.1"/>
    <property type="molecule type" value="Genomic_DNA"/>
</dbReference>
<evidence type="ECO:0000313" key="9">
    <source>
        <dbReference type="EMBL" id="RRO85512.1"/>
    </source>
</evidence>
<evidence type="ECO:0008006" key="11">
    <source>
        <dbReference type="Google" id="ProtNLM"/>
    </source>
</evidence>
<comment type="caution">
    <text evidence="9">The sequence shown here is derived from an EMBL/GenBank/DDBJ whole genome shotgun (WGS) entry which is preliminary data.</text>
</comment>
<proteinExistence type="inferred from homology"/>
<feature type="region of interest" description="Disordered" evidence="7">
    <location>
        <begin position="129"/>
        <end position="215"/>
    </location>
</feature>
<name>A0A426PWF3_9CORY</name>
<keyword evidence="4 8" id="KW-0812">Transmembrane</keyword>
<dbReference type="GO" id="GO:0005886">
    <property type="term" value="C:plasma membrane"/>
    <property type="evidence" value="ECO:0007669"/>
    <property type="project" value="UniProtKB-SubCell"/>
</dbReference>
<protein>
    <recommendedName>
        <fullName evidence="11">DoxX family protein</fullName>
    </recommendedName>
</protein>
<evidence type="ECO:0000256" key="6">
    <source>
        <dbReference type="ARBA" id="ARBA00023136"/>
    </source>
</evidence>
<evidence type="ECO:0000256" key="8">
    <source>
        <dbReference type="SAM" id="Phobius"/>
    </source>
</evidence>
<evidence type="ECO:0000256" key="2">
    <source>
        <dbReference type="ARBA" id="ARBA00006679"/>
    </source>
</evidence>
<feature type="transmembrane region" description="Helical" evidence="8">
    <location>
        <begin position="50"/>
        <end position="71"/>
    </location>
</feature>
<dbReference type="InterPro" id="IPR051907">
    <property type="entry name" value="DoxX-like_oxidoreductase"/>
</dbReference>
<dbReference type="AlphaFoldDB" id="A0A426PWF3"/>
<organism evidence="9 10">
    <name type="scientific">Corynebacterium bovis</name>
    <dbReference type="NCBI Taxonomy" id="36808"/>
    <lineage>
        <taxon>Bacteria</taxon>
        <taxon>Bacillati</taxon>
        <taxon>Actinomycetota</taxon>
        <taxon>Actinomycetes</taxon>
        <taxon>Mycobacteriales</taxon>
        <taxon>Corynebacteriaceae</taxon>
        <taxon>Corynebacterium</taxon>
    </lineage>
</organism>
<dbReference type="Proteomes" id="UP000276526">
    <property type="component" value="Unassembled WGS sequence"/>
</dbReference>
<reference evidence="9 10" key="1">
    <citation type="submission" date="2018-01" db="EMBL/GenBank/DDBJ databases">
        <title>Twenty Corynebacterium bovis Genomes.</title>
        <authorList>
            <person name="Gulvik C.A."/>
        </authorList>
    </citation>
    <scope>NUCLEOTIDE SEQUENCE [LARGE SCALE GENOMIC DNA]</scope>
    <source>
        <strain evidence="9 10">F6900</strain>
    </source>
</reference>
<dbReference type="RefSeq" id="WP_125207415.1">
    <property type="nucleotide sequence ID" value="NZ_JBAHVN010000004.1"/>
</dbReference>
<feature type="transmembrane region" description="Helical" evidence="8">
    <location>
        <begin position="78"/>
        <end position="99"/>
    </location>
</feature>
<accession>A0A426PWF3</accession>
<feature type="transmembrane region" description="Helical" evidence="8">
    <location>
        <begin position="105"/>
        <end position="126"/>
    </location>
</feature>
<dbReference type="InterPro" id="IPR032808">
    <property type="entry name" value="DoxX"/>
</dbReference>
<keyword evidence="5 8" id="KW-1133">Transmembrane helix</keyword>
<feature type="transmembrane region" description="Helical" evidence="8">
    <location>
        <begin position="7"/>
        <end position="25"/>
    </location>
</feature>
<evidence type="ECO:0000256" key="3">
    <source>
        <dbReference type="ARBA" id="ARBA00022475"/>
    </source>
</evidence>